<dbReference type="GO" id="GO:0005634">
    <property type="term" value="C:nucleus"/>
    <property type="evidence" value="ECO:0007669"/>
    <property type="project" value="UniProtKB-SubCell"/>
</dbReference>
<keyword evidence="3" id="KW-0805">Transcription regulation</keyword>
<keyword evidence="4" id="KW-0804">Transcription</keyword>
<evidence type="ECO:0000256" key="5">
    <source>
        <dbReference type="ARBA" id="ARBA00023242"/>
    </source>
</evidence>
<reference evidence="8" key="1">
    <citation type="journal article" date="2021" name="Nat. Commun.">
        <title>Genetic determinants of endophytism in the Arabidopsis root mycobiome.</title>
        <authorList>
            <person name="Mesny F."/>
            <person name="Miyauchi S."/>
            <person name="Thiergart T."/>
            <person name="Pickel B."/>
            <person name="Atanasova L."/>
            <person name="Karlsson M."/>
            <person name="Huettel B."/>
            <person name="Barry K.W."/>
            <person name="Haridas S."/>
            <person name="Chen C."/>
            <person name="Bauer D."/>
            <person name="Andreopoulos W."/>
            <person name="Pangilinan J."/>
            <person name="LaButti K."/>
            <person name="Riley R."/>
            <person name="Lipzen A."/>
            <person name="Clum A."/>
            <person name="Drula E."/>
            <person name="Henrissat B."/>
            <person name="Kohler A."/>
            <person name="Grigoriev I.V."/>
            <person name="Martin F.M."/>
            <person name="Hacquard S."/>
        </authorList>
    </citation>
    <scope>NUCLEOTIDE SEQUENCE</scope>
    <source>
        <strain evidence="8">MPI-SDFR-AT-0120</strain>
    </source>
</reference>
<evidence type="ECO:0000256" key="6">
    <source>
        <dbReference type="SAM" id="MobiDB-lite"/>
    </source>
</evidence>
<protein>
    <submittedName>
        <fullName evidence="8">Fungal-specific transcription factor domain-containing protein</fullName>
    </submittedName>
</protein>
<evidence type="ECO:0000313" key="9">
    <source>
        <dbReference type="Proteomes" id="UP000813461"/>
    </source>
</evidence>
<evidence type="ECO:0000256" key="2">
    <source>
        <dbReference type="ARBA" id="ARBA00022723"/>
    </source>
</evidence>
<dbReference type="Pfam" id="PF04082">
    <property type="entry name" value="Fungal_trans"/>
    <property type="match status" value="1"/>
</dbReference>
<comment type="subcellular location">
    <subcellularLocation>
        <location evidence="1">Nucleus</location>
    </subcellularLocation>
</comment>
<keyword evidence="2" id="KW-0479">Metal-binding</keyword>
<name>A0A8K0VWD5_9PLEO</name>
<dbReference type="PROSITE" id="PS00463">
    <property type="entry name" value="ZN2_CY6_FUNGAL_1"/>
    <property type="match status" value="1"/>
</dbReference>
<dbReference type="SMART" id="SM00906">
    <property type="entry name" value="Fungal_trans"/>
    <property type="match status" value="1"/>
</dbReference>
<comment type="caution">
    <text evidence="8">The sequence shown here is derived from an EMBL/GenBank/DDBJ whole genome shotgun (WGS) entry which is preliminary data.</text>
</comment>
<dbReference type="PROSITE" id="PS50048">
    <property type="entry name" value="ZN2_CY6_FUNGAL_2"/>
    <property type="match status" value="2"/>
</dbReference>
<evidence type="ECO:0000256" key="3">
    <source>
        <dbReference type="ARBA" id="ARBA00023015"/>
    </source>
</evidence>
<dbReference type="GO" id="GO:0008270">
    <property type="term" value="F:zinc ion binding"/>
    <property type="evidence" value="ECO:0007669"/>
    <property type="project" value="InterPro"/>
</dbReference>
<dbReference type="InterPro" id="IPR050815">
    <property type="entry name" value="TF_fung"/>
</dbReference>
<gene>
    <name evidence="8" type="ORF">FB567DRAFT_530120</name>
</gene>
<evidence type="ECO:0000313" key="8">
    <source>
        <dbReference type="EMBL" id="KAH7083867.1"/>
    </source>
</evidence>
<evidence type="ECO:0000259" key="7">
    <source>
        <dbReference type="PROSITE" id="PS50048"/>
    </source>
</evidence>
<dbReference type="PANTHER" id="PTHR47338">
    <property type="entry name" value="ZN(II)2CYS6 TRANSCRIPTION FACTOR (EUROFUNG)-RELATED"/>
    <property type="match status" value="1"/>
</dbReference>
<dbReference type="InterPro" id="IPR007219">
    <property type="entry name" value="XnlR_reg_dom"/>
</dbReference>
<dbReference type="Gene3D" id="4.10.240.10">
    <property type="entry name" value="Zn(2)-C6 fungal-type DNA-binding domain"/>
    <property type="match status" value="2"/>
</dbReference>
<keyword evidence="9" id="KW-1185">Reference proteome</keyword>
<dbReference type="InterPro" id="IPR036864">
    <property type="entry name" value="Zn2-C6_fun-type_DNA-bd_sf"/>
</dbReference>
<dbReference type="GO" id="GO:0000981">
    <property type="term" value="F:DNA-binding transcription factor activity, RNA polymerase II-specific"/>
    <property type="evidence" value="ECO:0007669"/>
    <property type="project" value="InterPro"/>
</dbReference>
<feature type="region of interest" description="Disordered" evidence="6">
    <location>
        <begin position="585"/>
        <end position="632"/>
    </location>
</feature>
<dbReference type="Proteomes" id="UP000813461">
    <property type="component" value="Unassembled WGS sequence"/>
</dbReference>
<keyword evidence="5" id="KW-0539">Nucleus</keyword>
<organism evidence="8 9">
    <name type="scientific">Paraphoma chrysanthemicola</name>
    <dbReference type="NCBI Taxonomy" id="798071"/>
    <lineage>
        <taxon>Eukaryota</taxon>
        <taxon>Fungi</taxon>
        <taxon>Dikarya</taxon>
        <taxon>Ascomycota</taxon>
        <taxon>Pezizomycotina</taxon>
        <taxon>Dothideomycetes</taxon>
        <taxon>Pleosporomycetidae</taxon>
        <taxon>Pleosporales</taxon>
        <taxon>Pleosporineae</taxon>
        <taxon>Phaeosphaeriaceae</taxon>
        <taxon>Paraphoma</taxon>
    </lineage>
</organism>
<dbReference type="Pfam" id="PF00172">
    <property type="entry name" value="Zn_clus"/>
    <property type="match status" value="2"/>
</dbReference>
<sequence length="685" mass="76743">MVACVQCRQLKVRCRGGPSRCDACTRLGYQCSMDTSITSTSGQSPEHITIRKRGLRACDACRSQKSRCSGDNPACLRCRQLNINCHYTITVRQYRTSKSASTTSETSIREAAVEEPHNEAAFARNAAFSGNPLHVSPAASSSESIDVYLGVTMDTIRRHIDAYFEFIYPIPVFSFLHRAEFLSRFASGTVPPALLLAVCAASSRFVATTERNKNLAKSWIEESERMLFQNIGKWQLESVQAIVILMICSTHNYRFGRSTMYLALAVRTALFLKLHKESDQISFIEQECRRRLVWTMFTFDRFHAGGVTEYILLPHTSIHLRLPCSDHNFHLDLPIFTPRLHEDPSISSELPISNFLLRIYDVRNRILQYAKELLDTATSPERSLTTFRSFEAELKSIHESLPVELRFSQRAFQLRVFSPERTTFIVLHIYLHHCHCELYRLLNPGYREALPQAVINSTSPDLVSYAQSQCLHHAIAIGDIITSTHSLVETGPYCTEMSCFVVLYQASCAILYACHRDSPACTISPAIARGYFITFIQTLSGLLEYFPRFAFFVQDIRNMLRSIEDPNAPLPAQKASAEVDFRARPVPSEENSEEENAGPTRTQEGGESSITSSSAQIPSVGNVTKASGAPSLGSHTLLEDDFDLGPYLEMPEYGFGFMNDSDQGQLWDWADALGSGFGIGDNGTL</sequence>
<dbReference type="CDD" id="cd00067">
    <property type="entry name" value="GAL4"/>
    <property type="match status" value="2"/>
</dbReference>
<evidence type="ECO:0000256" key="1">
    <source>
        <dbReference type="ARBA" id="ARBA00004123"/>
    </source>
</evidence>
<dbReference type="PANTHER" id="PTHR47338:SF7">
    <property type="entry name" value="ZN(II)2CYS6 TRANSCRIPTION FACTOR (EUROFUNG)"/>
    <property type="match status" value="1"/>
</dbReference>
<proteinExistence type="predicted"/>
<dbReference type="AlphaFoldDB" id="A0A8K0VWD5"/>
<dbReference type="GO" id="GO:0006351">
    <property type="term" value="P:DNA-templated transcription"/>
    <property type="evidence" value="ECO:0007669"/>
    <property type="project" value="InterPro"/>
</dbReference>
<evidence type="ECO:0000256" key="4">
    <source>
        <dbReference type="ARBA" id="ARBA00023163"/>
    </source>
</evidence>
<feature type="domain" description="Zn(2)-C6 fungal-type" evidence="7">
    <location>
        <begin position="57"/>
        <end position="87"/>
    </location>
</feature>
<dbReference type="CDD" id="cd12148">
    <property type="entry name" value="fungal_TF_MHR"/>
    <property type="match status" value="1"/>
</dbReference>
<dbReference type="OrthoDB" id="103349at2759"/>
<accession>A0A8K0VWD5</accession>
<dbReference type="GO" id="GO:0003677">
    <property type="term" value="F:DNA binding"/>
    <property type="evidence" value="ECO:0007669"/>
    <property type="project" value="InterPro"/>
</dbReference>
<dbReference type="SUPFAM" id="SSF57701">
    <property type="entry name" value="Zn2/Cys6 DNA-binding domain"/>
    <property type="match status" value="2"/>
</dbReference>
<dbReference type="InterPro" id="IPR001138">
    <property type="entry name" value="Zn2Cys6_DnaBD"/>
</dbReference>
<feature type="domain" description="Zn(2)-C6 fungal-type" evidence="7">
    <location>
        <begin position="3"/>
        <end position="33"/>
    </location>
</feature>
<feature type="compositionally biased region" description="Low complexity" evidence="6">
    <location>
        <begin position="602"/>
        <end position="619"/>
    </location>
</feature>
<dbReference type="SMART" id="SM00066">
    <property type="entry name" value="GAL4"/>
    <property type="match status" value="2"/>
</dbReference>
<dbReference type="EMBL" id="JAGMVJ010000013">
    <property type="protein sequence ID" value="KAH7083867.1"/>
    <property type="molecule type" value="Genomic_DNA"/>
</dbReference>